<sequence length="367" mass="39034">MSIYGMKDASNLVLIDKATKKPVLYIDYANATSTEWDSDRVYATKKGANAIAWDTNRSGKLTLESELFDLKLLALTLGANVENGSSDVFRREDLTLGSDRILKLNSTPLDGSVTVYKLEDDGIGHDGAEIPQKITGGEGSVPLMVTDVAVTAKDTSAAITWSTSTGATSYVVYRDGKQVGQPTTTSFSDTDLEAETSYTYTVTAVNVNGQSPVSAVVSVTTTAAGSSTSGAVVKATNEAIAAATAAANAQGEDGVTYTIGKDGTLTFSEAAITGVPYVVYYIATVNGVKSITVGEDTFSGAYEIYGDAYIRNQETGKDEFIQLHYFNARPQSKFTFAQTSKEPASLSIVFDLFPNKNKDLAVYKIID</sequence>
<reference evidence="2 3" key="1">
    <citation type="journal article" date="2015" name="Genome Announc.">
        <title>Expanding the biotechnology potential of lactobacilli through comparative genomics of 213 strains and associated genera.</title>
        <authorList>
            <person name="Sun Z."/>
            <person name="Harris H.M."/>
            <person name="McCann A."/>
            <person name="Guo C."/>
            <person name="Argimon S."/>
            <person name="Zhang W."/>
            <person name="Yang X."/>
            <person name="Jeffery I.B."/>
            <person name="Cooney J.C."/>
            <person name="Kagawa T.F."/>
            <person name="Liu W."/>
            <person name="Song Y."/>
            <person name="Salvetti E."/>
            <person name="Wrobel A."/>
            <person name="Rasinkangas P."/>
            <person name="Parkhill J."/>
            <person name="Rea M.C."/>
            <person name="O'Sullivan O."/>
            <person name="Ritari J."/>
            <person name="Douillard F.P."/>
            <person name="Paul Ross R."/>
            <person name="Yang R."/>
            <person name="Briner A.E."/>
            <person name="Felis G.E."/>
            <person name="de Vos W.M."/>
            <person name="Barrangou R."/>
            <person name="Klaenhammer T.R."/>
            <person name="Caufield P.W."/>
            <person name="Cui Y."/>
            <person name="Zhang H."/>
            <person name="O'Toole P.W."/>
        </authorList>
    </citation>
    <scope>NUCLEOTIDE SEQUENCE [LARGE SCALE GENOMIC DNA]</scope>
    <source>
        <strain evidence="2 3">DSM 19519</strain>
    </source>
</reference>
<dbReference type="CDD" id="cd00063">
    <property type="entry name" value="FN3"/>
    <property type="match status" value="1"/>
</dbReference>
<dbReference type="Pfam" id="PF00041">
    <property type="entry name" value="fn3"/>
    <property type="match status" value="1"/>
</dbReference>
<dbReference type="OrthoDB" id="2328080at2"/>
<protein>
    <submittedName>
        <fullName evidence="2">Cellulose-binding family II</fullName>
    </submittedName>
</protein>
<dbReference type="SMART" id="SM00060">
    <property type="entry name" value="FN3"/>
    <property type="match status" value="1"/>
</dbReference>
<evidence type="ECO:0000313" key="2">
    <source>
        <dbReference type="EMBL" id="KRL07927.1"/>
    </source>
</evidence>
<proteinExistence type="predicted"/>
<dbReference type="InterPro" id="IPR003961">
    <property type="entry name" value="FN3_dom"/>
</dbReference>
<dbReference type="PROSITE" id="PS50853">
    <property type="entry name" value="FN3"/>
    <property type="match status" value="1"/>
</dbReference>
<dbReference type="STRING" id="1423759.FC92_GL000994"/>
<dbReference type="InterPro" id="IPR013783">
    <property type="entry name" value="Ig-like_fold"/>
</dbReference>
<dbReference type="Proteomes" id="UP000051448">
    <property type="component" value="Unassembled WGS sequence"/>
</dbReference>
<dbReference type="GeneID" id="98309611"/>
<dbReference type="SUPFAM" id="SSF49265">
    <property type="entry name" value="Fibronectin type III"/>
    <property type="match status" value="1"/>
</dbReference>
<dbReference type="AlphaFoldDB" id="A0A0R1MIW2"/>
<keyword evidence="3" id="KW-1185">Reference proteome</keyword>
<evidence type="ECO:0000259" key="1">
    <source>
        <dbReference type="PROSITE" id="PS50853"/>
    </source>
</evidence>
<dbReference type="PATRIC" id="fig|1423759.3.peg.1049"/>
<comment type="caution">
    <text evidence="2">The sequence shown here is derived from an EMBL/GenBank/DDBJ whole genome shotgun (WGS) entry which is preliminary data.</text>
</comment>
<accession>A0A0R1MIW2</accession>
<organism evidence="2 3">
    <name type="scientific">Liquorilactobacillus hordei DSM 19519</name>
    <dbReference type="NCBI Taxonomy" id="1423759"/>
    <lineage>
        <taxon>Bacteria</taxon>
        <taxon>Bacillati</taxon>
        <taxon>Bacillota</taxon>
        <taxon>Bacilli</taxon>
        <taxon>Lactobacillales</taxon>
        <taxon>Lactobacillaceae</taxon>
        <taxon>Liquorilactobacillus</taxon>
    </lineage>
</organism>
<gene>
    <name evidence="2" type="ORF">FC92_GL000994</name>
</gene>
<name>A0A0R1MIW2_9LACO</name>
<dbReference type="EMBL" id="AZDX01000003">
    <property type="protein sequence ID" value="KRL07927.1"/>
    <property type="molecule type" value="Genomic_DNA"/>
</dbReference>
<dbReference type="InterPro" id="IPR036116">
    <property type="entry name" value="FN3_sf"/>
</dbReference>
<feature type="domain" description="Fibronectin type-III" evidence="1">
    <location>
        <begin position="141"/>
        <end position="224"/>
    </location>
</feature>
<evidence type="ECO:0000313" key="3">
    <source>
        <dbReference type="Proteomes" id="UP000051448"/>
    </source>
</evidence>
<dbReference type="RefSeq" id="WP_057868714.1">
    <property type="nucleotide sequence ID" value="NZ_AZDX01000003.1"/>
</dbReference>
<dbReference type="Gene3D" id="2.60.40.10">
    <property type="entry name" value="Immunoglobulins"/>
    <property type="match status" value="1"/>
</dbReference>